<dbReference type="RefSeq" id="XP_007310732.1">
    <property type="nucleotide sequence ID" value="XM_007310670.1"/>
</dbReference>
<evidence type="ECO:0000313" key="2">
    <source>
        <dbReference type="Proteomes" id="UP000053927"/>
    </source>
</evidence>
<proteinExistence type="predicted"/>
<protein>
    <submittedName>
        <fullName evidence="1">Uncharacterized protein</fullName>
    </submittedName>
</protein>
<dbReference type="KEGG" id="shs:STEHIDRAFT_126111"/>
<dbReference type="GeneID" id="18797709"/>
<dbReference type="Proteomes" id="UP000053927">
    <property type="component" value="Unassembled WGS sequence"/>
</dbReference>
<name>R7RZ58_STEHR</name>
<accession>R7RZ58</accession>
<evidence type="ECO:0000313" key="1">
    <source>
        <dbReference type="EMBL" id="EIM80118.1"/>
    </source>
</evidence>
<gene>
    <name evidence="1" type="ORF">STEHIDRAFT_126111</name>
</gene>
<dbReference type="AlphaFoldDB" id="R7RZ58"/>
<organism evidence="1 2">
    <name type="scientific">Stereum hirsutum (strain FP-91666)</name>
    <name type="common">White-rot fungus</name>
    <dbReference type="NCBI Taxonomy" id="721885"/>
    <lineage>
        <taxon>Eukaryota</taxon>
        <taxon>Fungi</taxon>
        <taxon>Dikarya</taxon>
        <taxon>Basidiomycota</taxon>
        <taxon>Agaricomycotina</taxon>
        <taxon>Agaricomycetes</taxon>
        <taxon>Russulales</taxon>
        <taxon>Stereaceae</taxon>
        <taxon>Stereum</taxon>
    </lineage>
</organism>
<sequence length="90" mass="9914">MTSTYLHSSTVPRFHLPIRCLPSSPPPPPVPPPLPLHPLPLHHPFVRSFHKVQMRGCLGAAPYLSTSLNRYGPEDSWKSANGWGVGNRNG</sequence>
<dbReference type="EMBL" id="JH687399">
    <property type="protein sequence ID" value="EIM80118.1"/>
    <property type="molecule type" value="Genomic_DNA"/>
</dbReference>
<reference evidence="2" key="1">
    <citation type="journal article" date="2012" name="Science">
        <title>The Paleozoic origin of enzymatic lignin decomposition reconstructed from 31 fungal genomes.</title>
        <authorList>
            <person name="Floudas D."/>
            <person name="Binder M."/>
            <person name="Riley R."/>
            <person name="Barry K."/>
            <person name="Blanchette R.A."/>
            <person name="Henrissat B."/>
            <person name="Martinez A.T."/>
            <person name="Otillar R."/>
            <person name="Spatafora J.W."/>
            <person name="Yadav J.S."/>
            <person name="Aerts A."/>
            <person name="Benoit I."/>
            <person name="Boyd A."/>
            <person name="Carlson A."/>
            <person name="Copeland A."/>
            <person name="Coutinho P.M."/>
            <person name="de Vries R.P."/>
            <person name="Ferreira P."/>
            <person name="Findley K."/>
            <person name="Foster B."/>
            <person name="Gaskell J."/>
            <person name="Glotzer D."/>
            <person name="Gorecki P."/>
            <person name="Heitman J."/>
            <person name="Hesse C."/>
            <person name="Hori C."/>
            <person name="Igarashi K."/>
            <person name="Jurgens J.A."/>
            <person name="Kallen N."/>
            <person name="Kersten P."/>
            <person name="Kohler A."/>
            <person name="Kuees U."/>
            <person name="Kumar T.K.A."/>
            <person name="Kuo A."/>
            <person name="LaButti K."/>
            <person name="Larrondo L.F."/>
            <person name="Lindquist E."/>
            <person name="Ling A."/>
            <person name="Lombard V."/>
            <person name="Lucas S."/>
            <person name="Lundell T."/>
            <person name="Martin R."/>
            <person name="McLaughlin D.J."/>
            <person name="Morgenstern I."/>
            <person name="Morin E."/>
            <person name="Murat C."/>
            <person name="Nagy L.G."/>
            <person name="Nolan M."/>
            <person name="Ohm R.A."/>
            <person name="Patyshakuliyeva A."/>
            <person name="Rokas A."/>
            <person name="Ruiz-Duenas F.J."/>
            <person name="Sabat G."/>
            <person name="Salamov A."/>
            <person name="Samejima M."/>
            <person name="Schmutz J."/>
            <person name="Slot J.C."/>
            <person name="St John F."/>
            <person name="Stenlid J."/>
            <person name="Sun H."/>
            <person name="Sun S."/>
            <person name="Syed K."/>
            <person name="Tsang A."/>
            <person name="Wiebenga A."/>
            <person name="Young D."/>
            <person name="Pisabarro A."/>
            <person name="Eastwood D.C."/>
            <person name="Martin F."/>
            <person name="Cullen D."/>
            <person name="Grigoriev I.V."/>
            <person name="Hibbett D.S."/>
        </authorList>
    </citation>
    <scope>NUCLEOTIDE SEQUENCE [LARGE SCALE GENOMIC DNA]</scope>
    <source>
        <strain evidence="2">FP-91666</strain>
    </source>
</reference>
<keyword evidence="2" id="KW-1185">Reference proteome</keyword>